<dbReference type="Proteomes" id="UP000555407">
    <property type="component" value="Unassembled WGS sequence"/>
</dbReference>
<proteinExistence type="predicted"/>
<reference evidence="2 3" key="1">
    <citation type="submission" date="2020-03" db="EMBL/GenBank/DDBJ databases">
        <title>Sequencing the genomes of 1000 actinobacteria strains.</title>
        <authorList>
            <person name="Klenk H.-P."/>
        </authorList>
    </citation>
    <scope>NUCLEOTIDE SEQUENCE [LARGE SCALE GENOMIC DNA]</scope>
    <source>
        <strain evidence="2 3">DSM 45490</strain>
    </source>
</reference>
<dbReference type="EMBL" id="JAASRO010000001">
    <property type="protein sequence ID" value="NIK61469.1"/>
    <property type="molecule type" value="Genomic_DNA"/>
</dbReference>
<dbReference type="AlphaFoldDB" id="A0A7X5VI30"/>
<gene>
    <name evidence="2" type="ORF">BJY22_007186</name>
</gene>
<feature type="compositionally biased region" description="Basic and acidic residues" evidence="1">
    <location>
        <begin position="293"/>
        <end position="305"/>
    </location>
</feature>
<organism evidence="2 3">
    <name type="scientific">Kribbella shirazensis</name>
    <dbReference type="NCBI Taxonomy" id="1105143"/>
    <lineage>
        <taxon>Bacteria</taxon>
        <taxon>Bacillati</taxon>
        <taxon>Actinomycetota</taxon>
        <taxon>Actinomycetes</taxon>
        <taxon>Propionibacteriales</taxon>
        <taxon>Kribbellaceae</taxon>
        <taxon>Kribbella</taxon>
    </lineage>
</organism>
<accession>A0A7X5VI30</accession>
<feature type="region of interest" description="Disordered" evidence="1">
    <location>
        <begin position="293"/>
        <end position="325"/>
    </location>
</feature>
<protein>
    <submittedName>
        <fullName evidence="2">Uncharacterized protein</fullName>
    </submittedName>
</protein>
<evidence type="ECO:0000313" key="2">
    <source>
        <dbReference type="EMBL" id="NIK61469.1"/>
    </source>
</evidence>
<evidence type="ECO:0000313" key="3">
    <source>
        <dbReference type="Proteomes" id="UP000555407"/>
    </source>
</evidence>
<comment type="caution">
    <text evidence="2">The sequence shown here is derived from an EMBL/GenBank/DDBJ whole genome shotgun (WGS) entry which is preliminary data.</text>
</comment>
<name>A0A7X5VI30_9ACTN</name>
<evidence type="ECO:0000256" key="1">
    <source>
        <dbReference type="SAM" id="MobiDB-lite"/>
    </source>
</evidence>
<keyword evidence="3" id="KW-1185">Reference proteome</keyword>
<dbReference type="RefSeq" id="WP_167215986.1">
    <property type="nucleotide sequence ID" value="NZ_JAASRO010000001.1"/>
</dbReference>
<sequence>MRPDQVEAPARCSVLSRDARGYPIIATIPQDADGPNFGGISEERKLVLATYDLCGVCAGPFRDELRWMVTAEPGWERWRTTPYESVEAPVHEVCALYAAQVCPFVSSPFSRLGDEFRRGQRRAEELVLVGFEQTTQVTAISSPIQPDTWVLAFRLERAAAAHVLGNAEQARDAYRHVRVAEAKLQLDEHELRIAEVLSRPTKEGEDSGAIMAGGAWYVGAAFCPRVARVVGLQRFGKPDSFWNQLANAFLLEPAKMEGFEEIEEPATRVAVRWFRSRKQLPTVLVKWLADERTRRKRAQVADRRAKQTASAKRKDAKAARRKGRR</sequence>